<accession>A0A4C1XPX0</accession>
<evidence type="ECO:0000313" key="2">
    <source>
        <dbReference type="EMBL" id="GBP64229.1"/>
    </source>
</evidence>
<dbReference type="EMBL" id="BGZK01000891">
    <property type="protein sequence ID" value="GBP64229.1"/>
    <property type="molecule type" value="Genomic_DNA"/>
</dbReference>
<evidence type="ECO:0000256" key="1">
    <source>
        <dbReference type="SAM" id="MobiDB-lite"/>
    </source>
</evidence>
<sequence>MDVSKAREICKDQTTWKSKVSATLLGNRHLPLTRLSSATTSACDSGSGSDSDFGSDKTTSVTSLMCMIRYENQVDPNPTITSPHDPIKTLENDVSETNNSQPSYGIPETLIALSHDAGGFSLGSLSVTSSLGCRMVLNLAARSSRFTRGRAEVSVDRGFRGAARPHSSRFNKNRLPFACSKNDSASAHPTMPGCIVLSSIVFVCRCKRVNMFWRSVARRLSSSFFAKRLTFISHIAYHPNG</sequence>
<dbReference type="AlphaFoldDB" id="A0A4C1XPX0"/>
<dbReference type="Proteomes" id="UP000299102">
    <property type="component" value="Unassembled WGS sequence"/>
</dbReference>
<comment type="caution">
    <text evidence="2">The sequence shown here is derived from an EMBL/GenBank/DDBJ whole genome shotgun (WGS) entry which is preliminary data.</text>
</comment>
<proteinExistence type="predicted"/>
<name>A0A4C1XPX0_EUMVA</name>
<gene>
    <name evidence="2" type="ORF">EVAR_38716_1</name>
</gene>
<evidence type="ECO:0000313" key="3">
    <source>
        <dbReference type="Proteomes" id="UP000299102"/>
    </source>
</evidence>
<reference evidence="2 3" key="1">
    <citation type="journal article" date="2019" name="Commun. Biol.">
        <title>The bagworm genome reveals a unique fibroin gene that provides high tensile strength.</title>
        <authorList>
            <person name="Kono N."/>
            <person name="Nakamura H."/>
            <person name="Ohtoshi R."/>
            <person name="Tomita M."/>
            <person name="Numata K."/>
            <person name="Arakawa K."/>
        </authorList>
    </citation>
    <scope>NUCLEOTIDE SEQUENCE [LARGE SCALE GENOMIC DNA]</scope>
</reference>
<protein>
    <submittedName>
        <fullName evidence="2">Uncharacterized protein</fullName>
    </submittedName>
</protein>
<feature type="region of interest" description="Disordered" evidence="1">
    <location>
        <begin position="37"/>
        <end position="56"/>
    </location>
</feature>
<keyword evidence="3" id="KW-1185">Reference proteome</keyword>
<organism evidence="2 3">
    <name type="scientific">Eumeta variegata</name>
    <name type="common">Bagworm moth</name>
    <name type="synonym">Eumeta japonica</name>
    <dbReference type="NCBI Taxonomy" id="151549"/>
    <lineage>
        <taxon>Eukaryota</taxon>
        <taxon>Metazoa</taxon>
        <taxon>Ecdysozoa</taxon>
        <taxon>Arthropoda</taxon>
        <taxon>Hexapoda</taxon>
        <taxon>Insecta</taxon>
        <taxon>Pterygota</taxon>
        <taxon>Neoptera</taxon>
        <taxon>Endopterygota</taxon>
        <taxon>Lepidoptera</taxon>
        <taxon>Glossata</taxon>
        <taxon>Ditrysia</taxon>
        <taxon>Tineoidea</taxon>
        <taxon>Psychidae</taxon>
        <taxon>Oiketicinae</taxon>
        <taxon>Eumeta</taxon>
    </lineage>
</organism>